<evidence type="ECO:0000256" key="3">
    <source>
        <dbReference type="ARBA" id="ARBA00022741"/>
    </source>
</evidence>
<keyword evidence="4" id="KW-0067">ATP-binding</keyword>
<name>M1ZE39_9FIRM</name>
<dbReference type="CDD" id="cd03257">
    <property type="entry name" value="ABC_NikE_OppD_transporters"/>
    <property type="match status" value="1"/>
</dbReference>
<keyword evidence="3" id="KW-0547">Nucleotide-binding</keyword>
<dbReference type="HOGENOM" id="CLU_000604_1_23_9"/>
<dbReference type="PANTHER" id="PTHR43776">
    <property type="entry name" value="TRANSPORT ATP-BINDING PROTEIN"/>
    <property type="match status" value="1"/>
</dbReference>
<keyword evidence="7" id="KW-1185">Reference proteome</keyword>
<organism evidence="6 7">
    <name type="scientific">[Clostridium] ultunense Esp</name>
    <dbReference type="NCBI Taxonomy" id="1288971"/>
    <lineage>
        <taxon>Bacteria</taxon>
        <taxon>Bacillati</taxon>
        <taxon>Bacillota</taxon>
        <taxon>Tissierellia</taxon>
        <taxon>Tissierellales</taxon>
        <taxon>Tepidimicrobiaceae</taxon>
        <taxon>Schnuerera</taxon>
    </lineage>
</organism>
<dbReference type="PROSITE" id="PS00211">
    <property type="entry name" value="ABC_TRANSPORTER_1"/>
    <property type="match status" value="1"/>
</dbReference>
<dbReference type="InterPro" id="IPR027417">
    <property type="entry name" value="P-loop_NTPase"/>
</dbReference>
<dbReference type="FunFam" id="3.40.50.300:FF:000016">
    <property type="entry name" value="Oligopeptide ABC transporter ATP-binding component"/>
    <property type="match status" value="1"/>
</dbReference>
<dbReference type="RefSeq" id="WP_005586728.1">
    <property type="nucleotide sequence ID" value="NZ_LT669839.1"/>
</dbReference>
<dbReference type="InterPro" id="IPR050319">
    <property type="entry name" value="ABC_transp_ATP-bind"/>
</dbReference>
<dbReference type="GO" id="GO:0055085">
    <property type="term" value="P:transmembrane transport"/>
    <property type="evidence" value="ECO:0007669"/>
    <property type="project" value="UniProtKB-ARBA"/>
</dbReference>
<dbReference type="PROSITE" id="PS50893">
    <property type="entry name" value="ABC_TRANSPORTER_2"/>
    <property type="match status" value="1"/>
</dbReference>
<dbReference type="Pfam" id="PF00005">
    <property type="entry name" value="ABC_tran"/>
    <property type="match status" value="1"/>
</dbReference>
<reference evidence="6 7" key="1">
    <citation type="submission" date="2016-11" db="EMBL/GenBank/DDBJ databases">
        <authorList>
            <person name="Manzoor S."/>
        </authorList>
    </citation>
    <scope>NUCLEOTIDE SEQUENCE [LARGE SCALE GENOMIC DNA]</scope>
    <source>
        <strain evidence="6">Clostridium ultunense strain Esp</strain>
    </source>
</reference>
<dbReference type="NCBIfam" id="TIGR01727">
    <property type="entry name" value="oligo_HPY"/>
    <property type="match status" value="1"/>
</dbReference>
<dbReference type="SMART" id="SM00382">
    <property type="entry name" value="AAA"/>
    <property type="match status" value="1"/>
</dbReference>
<evidence type="ECO:0000256" key="4">
    <source>
        <dbReference type="ARBA" id="ARBA00022840"/>
    </source>
</evidence>
<dbReference type="OrthoDB" id="9806285at2"/>
<gene>
    <name evidence="6" type="primary">ykfD</name>
    <name evidence="6" type="ORF">CUESP1_1138</name>
</gene>
<evidence type="ECO:0000256" key="1">
    <source>
        <dbReference type="ARBA" id="ARBA00005417"/>
    </source>
</evidence>
<accession>M1ZE39</accession>
<dbReference type="AlphaFoldDB" id="M1ZE39"/>
<dbReference type="InterPro" id="IPR017871">
    <property type="entry name" value="ABC_transporter-like_CS"/>
</dbReference>
<dbReference type="InterPro" id="IPR003439">
    <property type="entry name" value="ABC_transporter-like_ATP-bd"/>
</dbReference>
<evidence type="ECO:0000313" key="7">
    <source>
        <dbReference type="Proteomes" id="UP000245423"/>
    </source>
</evidence>
<evidence type="ECO:0000313" key="6">
    <source>
        <dbReference type="EMBL" id="SHD76511.1"/>
    </source>
</evidence>
<dbReference type="Gene3D" id="3.40.50.300">
    <property type="entry name" value="P-loop containing nucleotide triphosphate hydrolases"/>
    <property type="match status" value="1"/>
</dbReference>
<dbReference type="InterPro" id="IPR003593">
    <property type="entry name" value="AAA+_ATPase"/>
</dbReference>
<sequence length="335" mass="37730">MKNNETYINIDNVSMWYPVKGNFSISSKGRQFVKAVDGVSLQLEKGEILGIIGESGCGKSTLGRILARLEDPTDGDVYIENVSTSKIMKEDSKAFRRLVQIVFQNPYDSFTPRDTIEEILMRPLNIHSIGNSKEDRRRIILETLEFGGLHPAKDIMKRYPHELSGGQLQRISILRAMLVDPKFIIADEPVSMLDVSVRAEIINMLIRLSKEKEAAIIFISHDISLTRYISHKVAVMYLGKIVEYGEADEIVKNPKHPYTQTLISNCGSIDPEEIMDKIKVEGEPPTPINPGPGCYFAPRCFKATEECFKKYPATHDMGQGHLVACDRLNENNKEA</sequence>
<dbReference type="EMBL" id="LT669839">
    <property type="protein sequence ID" value="SHD76511.1"/>
    <property type="molecule type" value="Genomic_DNA"/>
</dbReference>
<comment type="similarity">
    <text evidence="1">Belongs to the ABC transporter superfamily.</text>
</comment>
<dbReference type="GO" id="GO:0005524">
    <property type="term" value="F:ATP binding"/>
    <property type="evidence" value="ECO:0007669"/>
    <property type="project" value="UniProtKB-KW"/>
</dbReference>
<proteinExistence type="inferred from homology"/>
<evidence type="ECO:0000259" key="5">
    <source>
        <dbReference type="PROSITE" id="PS50893"/>
    </source>
</evidence>
<feature type="domain" description="ABC transporter" evidence="5">
    <location>
        <begin position="8"/>
        <end position="263"/>
    </location>
</feature>
<dbReference type="InterPro" id="IPR013563">
    <property type="entry name" value="Oligopep_ABC_C"/>
</dbReference>
<dbReference type="GO" id="GO:0015833">
    <property type="term" value="P:peptide transport"/>
    <property type="evidence" value="ECO:0007669"/>
    <property type="project" value="InterPro"/>
</dbReference>
<dbReference type="SUPFAM" id="SSF52540">
    <property type="entry name" value="P-loop containing nucleoside triphosphate hydrolases"/>
    <property type="match status" value="1"/>
</dbReference>
<dbReference type="Pfam" id="PF08352">
    <property type="entry name" value="oligo_HPY"/>
    <property type="match status" value="1"/>
</dbReference>
<dbReference type="Proteomes" id="UP000245423">
    <property type="component" value="Chromosome 1"/>
</dbReference>
<keyword evidence="2" id="KW-0813">Transport</keyword>
<evidence type="ECO:0000256" key="2">
    <source>
        <dbReference type="ARBA" id="ARBA00022448"/>
    </source>
</evidence>
<protein>
    <submittedName>
        <fullName evidence="6">Putative cell wall oligopeptide ABC transporter (ATP binding protein)</fullName>
    </submittedName>
</protein>
<dbReference type="GO" id="GO:0016887">
    <property type="term" value="F:ATP hydrolysis activity"/>
    <property type="evidence" value="ECO:0007669"/>
    <property type="project" value="InterPro"/>
</dbReference>